<dbReference type="PANTHER" id="PTHR42928">
    <property type="entry name" value="TRICARBOXYLATE-BINDING PROTEIN"/>
    <property type="match status" value="1"/>
</dbReference>
<keyword evidence="2" id="KW-0732">Signal</keyword>
<dbReference type="Gene3D" id="3.40.190.10">
    <property type="entry name" value="Periplasmic binding protein-like II"/>
    <property type="match status" value="1"/>
</dbReference>
<organism evidence="3 4">
    <name type="scientific">Rhodoferax saidenbachensis</name>
    <dbReference type="NCBI Taxonomy" id="1484693"/>
    <lineage>
        <taxon>Bacteria</taxon>
        <taxon>Pseudomonadati</taxon>
        <taxon>Pseudomonadota</taxon>
        <taxon>Betaproteobacteria</taxon>
        <taxon>Burkholderiales</taxon>
        <taxon>Comamonadaceae</taxon>
        <taxon>Rhodoferax</taxon>
    </lineage>
</organism>
<reference evidence="3 4" key="1">
    <citation type="submission" date="2017-01" db="EMBL/GenBank/DDBJ databases">
        <authorList>
            <person name="Mah S.A."/>
            <person name="Swanson W.J."/>
            <person name="Moy G.W."/>
            <person name="Vacquier V.D."/>
        </authorList>
    </citation>
    <scope>NUCLEOTIDE SEQUENCE [LARGE SCALE GENOMIC DNA]</scope>
    <source>
        <strain evidence="3 4">DSM 22694</strain>
    </source>
</reference>
<feature type="chain" id="PRO_5010385060" evidence="2">
    <location>
        <begin position="18"/>
        <end position="320"/>
    </location>
</feature>
<evidence type="ECO:0000313" key="3">
    <source>
        <dbReference type="EMBL" id="APW44817.1"/>
    </source>
</evidence>
<dbReference type="KEGG" id="rsb:RS694_11040"/>
<protein>
    <submittedName>
        <fullName evidence="3">Tricarboxylic transporter</fullName>
    </submittedName>
</protein>
<evidence type="ECO:0000256" key="1">
    <source>
        <dbReference type="ARBA" id="ARBA00006987"/>
    </source>
</evidence>
<feature type="signal peptide" evidence="2">
    <location>
        <begin position="1"/>
        <end position="17"/>
    </location>
</feature>
<dbReference type="InterPro" id="IPR005064">
    <property type="entry name" value="BUG"/>
</dbReference>
<dbReference type="eggNOG" id="COG3181">
    <property type="taxonomic scope" value="Bacteria"/>
</dbReference>
<dbReference type="AlphaFoldDB" id="A0A1P8KFI8"/>
<name>A0A1P8KFI8_9BURK</name>
<dbReference type="RefSeq" id="WP_029709597.1">
    <property type="nucleotide sequence ID" value="NZ_CP019239.1"/>
</dbReference>
<evidence type="ECO:0000313" key="4">
    <source>
        <dbReference type="Proteomes" id="UP000186110"/>
    </source>
</evidence>
<dbReference type="SUPFAM" id="SSF53850">
    <property type="entry name" value="Periplasmic binding protein-like II"/>
    <property type="match status" value="1"/>
</dbReference>
<proteinExistence type="inferred from homology"/>
<dbReference type="CDD" id="cd07012">
    <property type="entry name" value="PBP2_Bug_TTT"/>
    <property type="match status" value="1"/>
</dbReference>
<dbReference type="PANTHER" id="PTHR42928:SF3">
    <property type="entry name" value="UPF0065 PROTEIN YFLP"/>
    <property type="match status" value="1"/>
</dbReference>
<dbReference type="Pfam" id="PF03401">
    <property type="entry name" value="TctC"/>
    <property type="match status" value="1"/>
</dbReference>
<gene>
    <name evidence="3" type="ORF">RS694_11040</name>
</gene>
<dbReference type="Proteomes" id="UP000186110">
    <property type="component" value="Chromosome"/>
</dbReference>
<comment type="similarity">
    <text evidence="1">Belongs to the UPF0065 (bug) family.</text>
</comment>
<dbReference type="EMBL" id="CP019239">
    <property type="protein sequence ID" value="APW44817.1"/>
    <property type="molecule type" value="Genomic_DNA"/>
</dbReference>
<sequence>MKRLFILLSLAVAVAHAGGLDGARCIAPAKPGGGFDLTCQLAQSALQEAGLTQVPLSIQYQPGGIGALAFKNAVTQRPTDARTVVAFSSGSLLNLAQGRFGPYTSRDVHWIASLGLDYGVIAVRQDAPYKTLTQLVNALKESPNRIVFGAGGSIGSQDWMKAALLARAAGVSHKVMRFVAFEGGGEALTALRGDHVQALAGDTAEVARQMDQGAKVRVLAVLAAERLPGRWAQTPTAREQGFDIRWPIVRGLYVGPGVNAKDRTMWVDALTRAMAHPSLPGELARTGFQPAWVTGAELETLINKQMLEYRQLAIEFGVSR</sequence>
<evidence type="ECO:0000256" key="2">
    <source>
        <dbReference type="SAM" id="SignalP"/>
    </source>
</evidence>
<accession>A0A1P8KFI8</accession>
<dbReference type="PIRSF" id="PIRSF017082">
    <property type="entry name" value="YflP"/>
    <property type="match status" value="1"/>
</dbReference>
<dbReference type="STRING" id="1484693.RS694_11040"/>
<dbReference type="Gene3D" id="3.40.190.150">
    <property type="entry name" value="Bordetella uptake gene, domain 1"/>
    <property type="match status" value="1"/>
</dbReference>
<dbReference type="InterPro" id="IPR042100">
    <property type="entry name" value="Bug_dom1"/>
</dbReference>
<keyword evidence="4" id="KW-1185">Reference proteome</keyword>